<dbReference type="InterPro" id="IPR023137">
    <property type="entry name" value="BrxA_sf"/>
</dbReference>
<dbReference type="AlphaFoldDB" id="X0Z0F6"/>
<organism evidence="1">
    <name type="scientific">marine sediment metagenome</name>
    <dbReference type="NCBI Taxonomy" id="412755"/>
    <lineage>
        <taxon>unclassified sequences</taxon>
        <taxon>metagenomes</taxon>
        <taxon>ecological metagenomes</taxon>
    </lineage>
</organism>
<dbReference type="Gene3D" id="1.10.3540.10">
    <property type="entry name" value="uncharacterized protein from magnetospirillum magneticum domain"/>
    <property type="match status" value="1"/>
</dbReference>
<dbReference type="EMBL" id="BARS01056188">
    <property type="protein sequence ID" value="GAG52152.1"/>
    <property type="molecule type" value="Genomic_DNA"/>
</dbReference>
<dbReference type="Pfam" id="PF08849">
    <property type="entry name" value="BrxA"/>
    <property type="match status" value="1"/>
</dbReference>
<proteinExistence type="predicted"/>
<accession>X0Z0F6</accession>
<dbReference type="InterPro" id="IPR014948">
    <property type="entry name" value="BrxA"/>
</dbReference>
<comment type="caution">
    <text evidence="1">The sequence shown here is derived from an EMBL/GenBank/DDBJ whole genome shotgun (WGS) entry which is preliminary data.</text>
</comment>
<sequence length="151" mass="16753">VGLVRPLVATAFEPCLTAKDVMTFLSQEAAMHPELKSWSETLRQRWAGSFTSLLRAMGIVERLPGRRLQAPVMRVEAFTFLLLGLLEGGLSPGEALAHTLWDWYLLSEPSKEALLAEAQGRGWVYYSRAADIVELQPRYASLEGWIHGGLG</sequence>
<feature type="non-terminal residue" evidence="1">
    <location>
        <position position="1"/>
    </location>
</feature>
<protein>
    <submittedName>
        <fullName evidence="1">Uncharacterized protein</fullName>
    </submittedName>
</protein>
<gene>
    <name evidence="1" type="ORF">S01H1_82822</name>
</gene>
<evidence type="ECO:0000313" key="1">
    <source>
        <dbReference type="EMBL" id="GAG52152.1"/>
    </source>
</evidence>
<name>X0Z0F6_9ZZZZ</name>
<reference evidence="1" key="1">
    <citation type="journal article" date="2014" name="Front. Microbiol.">
        <title>High frequency of phylogenetically diverse reductive dehalogenase-homologous genes in deep subseafloor sedimentary metagenomes.</title>
        <authorList>
            <person name="Kawai M."/>
            <person name="Futagami T."/>
            <person name="Toyoda A."/>
            <person name="Takaki Y."/>
            <person name="Nishi S."/>
            <person name="Hori S."/>
            <person name="Arai W."/>
            <person name="Tsubouchi T."/>
            <person name="Morono Y."/>
            <person name="Uchiyama I."/>
            <person name="Ito T."/>
            <person name="Fujiyama A."/>
            <person name="Inagaki F."/>
            <person name="Takami H."/>
        </authorList>
    </citation>
    <scope>NUCLEOTIDE SEQUENCE</scope>
    <source>
        <strain evidence="1">Expedition CK06-06</strain>
    </source>
</reference>